<protein>
    <submittedName>
        <fullName evidence="1">Uncharacterized protein</fullName>
    </submittedName>
</protein>
<dbReference type="EMBL" id="BMHL01000002">
    <property type="protein sequence ID" value="GGC29842.1"/>
    <property type="molecule type" value="Genomic_DNA"/>
</dbReference>
<sequence length="90" mass="10375">MSPITVISAPERVRFAQQSLRSVVEKWLRPTPAAPARVSDFSRLAIGGTRFVRVEVSRQERRVSFLFFRHIDGTWNVFPPAAPRPMTKFY</sequence>
<proteinExistence type="predicted"/>
<keyword evidence="2" id="KW-1185">Reference proteome</keyword>
<dbReference type="RefSeq" id="WP_373291813.1">
    <property type="nucleotide sequence ID" value="NZ_BMHL01000002.1"/>
</dbReference>
<evidence type="ECO:0000313" key="2">
    <source>
        <dbReference type="Proteomes" id="UP000602004"/>
    </source>
</evidence>
<name>A0ABQ1LVN1_9BURK</name>
<organism evidence="1 2">
    <name type="scientific">Paraburkholderia caffeinilytica</name>
    <dbReference type="NCBI Taxonomy" id="1761016"/>
    <lineage>
        <taxon>Bacteria</taxon>
        <taxon>Pseudomonadati</taxon>
        <taxon>Pseudomonadota</taxon>
        <taxon>Betaproteobacteria</taxon>
        <taxon>Burkholderiales</taxon>
        <taxon>Burkholderiaceae</taxon>
        <taxon>Paraburkholderia</taxon>
    </lineage>
</organism>
<dbReference type="Proteomes" id="UP000602004">
    <property type="component" value="Unassembled WGS sequence"/>
</dbReference>
<comment type="caution">
    <text evidence="1">The sequence shown here is derived from an EMBL/GenBank/DDBJ whole genome shotgun (WGS) entry which is preliminary data.</text>
</comment>
<gene>
    <name evidence="1" type="ORF">GCM10011400_15570</name>
</gene>
<evidence type="ECO:0000313" key="1">
    <source>
        <dbReference type="EMBL" id="GGC29842.1"/>
    </source>
</evidence>
<accession>A0ABQ1LVN1</accession>
<reference evidence="2" key="1">
    <citation type="journal article" date="2019" name="Int. J. Syst. Evol. Microbiol.">
        <title>The Global Catalogue of Microorganisms (GCM) 10K type strain sequencing project: providing services to taxonomists for standard genome sequencing and annotation.</title>
        <authorList>
            <consortium name="The Broad Institute Genomics Platform"/>
            <consortium name="The Broad Institute Genome Sequencing Center for Infectious Disease"/>
            <person name="Wu L."/>
            <person name="Ma J."/>
        </authorList>
    </citation>
    <scope>NUCLEOTIDE SEQUENCE [LARGE SCALE GENOMIC DNA]</scope>
    <source>
        <strain evidence="2">CGMCC 1.15103</strain>
    </source>
</reference>